<sequence length="72" mass="8168">MLFKKTGIFVSNRGNNTLEYLQVHSAEKCWGEGDVVNDLVLRAGVAHMVTGFFVMYHSAINIENNPMDSFFR</sequence>
<comment type="caution">
    <text evidence="1">The sequence shown here is derived from an EMBL/GenBank/DDBJ whole genome shotgun (WGS) entry which is preliminary data.</text>
</comment>
<reference evidence="1 3" key="1">
    <citation type="submission" date="2018-05" db="EMBL/GenBank/DDBJ databases">
        <title>Freshwater and sediment microbial communities from various areas in North America, analyzing microbe dynamics in response to fracking.</title>
        <authorList>
            <person name="Lamendella R."/>
        </authorList>
    </citation>
    <scope>NUCLEOTIDE SEQUENCE [LARGE SCALE GENOMIC DNA]</scope>
    <source>
        <strain evidence="1 3">DB-3</strain>
        <strain evidence="2 4">NG-13</strain>
    </source>
</reference>
<gene>
    <name evidence="2" type="ORF">DET54_11136</name>
    <name evidence="1" type="ORF">DET56_11337</name>
</gene>
<evidence type="ECO:0000313" key="2">
    <source>
        <dbReference type="EMBL" id="RAI91718.1"/>
    </source>
</evidence>
<evidence type="ECO:0000313" key="3">
    <source>
        <dbReference type="Proteomes" id="UP000247078"/>
    </source>
</evidence>
<organism evidence="1 3">
    <name type="scientific">Paenibacillus pabuli</name>
    <dbReference type="NCBI Taxonomy" id="1472"/>
    <lineage>
        <taxon>Bacteria</taxon>
        <taxon>Bacillati</taxon>
        <taxon>Bacillota</taxon>
        <taxon>Bacilli</taxon>
        <taxon>Bacillales</taxon>
        <taxon>Paenibacillaceae</taxon>
        <taxon>Paenibacillus</taxon>
    </lineage>
</organism>
<protein>
    <submittedName>
        <fullName evidence="1">Uncharacterized protein</fullName>
    </submittedName>
</protein>
<dbReference type="EMBL" id="QLLI01000011">
    <property type="protein sequence ID" value="RAI91718.1"/>
    <property type="molecule type" value="Genomic_DNA"/>
</dbReference>
<proteinExistence type="predicted"/>
<evidence type="ECO:0000313" key="4">
    <source>
        <dbReference type="Proteomes" id="UP000248827"/>
    </source>
</evidence>
<dbReference type="AlphaFoldDB" id="A0A855XQ02"/>
<dbReference type="Proteomes" id="UP000247078">
    <property type="component" value="Unassembled WGS sequence"/>
</dbReference>
<dbReference type="EMBL" id="QGTZ01000013">
    <property type="protein sequence ID" value="PWW35034.1"/>
    <property type="molecule type" value="Genomic_DNA"/>
</dbReference>
<dbReference type="Proteomes" id="UP000248827">
    <property type="component" value="Unassembled WGS sequence"/>
</dbReference>
<evidence type="ECO:0000313" key="1">
    <source>
        <dbReference type="EMBL" id="PWW35034.1"/>
    </source>
</evidence>
<accession>A0A855XQ02</accession>
<keyword evidence="4" id="KW-1185">Reference proteome</keyword>
<name>A0A855XQ02_9BACL</name>